<sequence>MPYFSEGMYIRMMSSSGVCEMHYEDKRNKLFKFLLGDINIIQKLKLQSCVNHVHIAQMSLFYEHIILR</sequence>
<proteinExistence type="predicted"/>
<accession>A0A0V1FSI4</accession>
<keyword evidence="2" id="KW-1185">Reference proteome</keyword>
<gene>
    <name evidence="1" type="ORF">T4D_1198</name>
</gene>
<evidence type="ECO:0000313" key="2">
    <source>
        <dbReference type="Proteomes" id="UP000054995"/>
    </source>
</evidence>
<name>A0A0V1FSI4_TRIPS</name>
<organism evidence="1 2">
    <name type="scientific">Trichinella pseudospiralis</name>
    <name type="common">Parasitic roundworm</name>
    <dbReference type="NCBI Taxonomy" id="6337"/>
    <lineage>
        <taxon>Eukaryota</taxon>
        <taxon>Metazoa</taxon>
        <taxon>Ecdysozoa</taxon>
        <taxon>Nematoda</taxon>
        <taxon>Enoplea</taxon>
        <taxon>Dorylaimia</taxon>
        <taxon>Trichinellida</taxon>
        <taxon>Trichinellidae</taxon>
        <taxon>Trichinella</taxon>
    </lineage>
</organism>
<comment type="caution">
    <text evidence="1">The sequence shown here is derived from an EMBL/GenBank/DDBJ whole genome shotgun (WGS) entry which is preliminary data.</text>
</comment>
<dbReference type="EMBL" id="JYDT01000036">
    <property type="protein sequence ID" value="KRY88962.1"/>
    <property type="molecule type" value="Genomic_DNA"/>
</dbReference>
<protein>
    <submittedName>
        <fullName evidence="1">Uncharacterized protein</fullName>
    </submittedName>
</protein>
<evidence type="ECO:0000313" key="1">
    <source>
        <dbReference type="EMBL" id="KRY88962.1"/>
    </source>
</evidence>
<dbReference type="Proteomes" id="UP000054995">
    <property type="component" value="Unassembled WGS sequence"/>
</dbReference>
<reference evidence="1 2" key="1">
    <citation type="submission" date="2015-01" db="EMBL/GenBank/DDBJ databases">
        <title>Evolution of Trichinella species and genotypes.</title>
        <authorList>
            <person name="Korhonen P.K."/>
            <person name="Edoardo P."/>
            <person name="Giuseppe L.R."/>
            <person name="Gasser R.B."/>
        </authorList>
    </citation>
    <scope>NUCLEOTIDE SEQUENCE [LARGE SCALE GENOMIC DNA]</scope>
    <source>
        <strain evidence="1">ISS470</strain>
    </source>
</reference>